<dbReference type="AlphaFoldDB" id="L8FV81"/>
<feature type="region of interest" description="Disordered" evidence="5">
    <location>
        <begin position="127"/>
        <end position="159"/>
    </location>
</feature>
<sequence length="538" mass="57980">MCLSSDPFPRPILNIWGIRREFNTEHEIFMAQLHSLEKGSQPLNMLSTSLDLEHYNQLEQNTQRYPNVVTMSKNSVTDLGAQVSDNINGSQIFDSGVVEIQKPKEARPALIRTGVFVDTVTPSNPTAVAASETIGNGPSGTPGQKCSSEDSEVTGSPSPPDLPTGLKLAVLVCCACMAIFALALDTTIIVTAIPTITREFKSLNDIGWYGSAYFLTTCAFQLLWGRFYTFFNLKWAYIGAIIIFETGNIVSGSASTSIALILGRAVAGIGSAAWVSYQYYKNDNATVPRRLISQRSIAFGSLTSFLMGGSMFSVFSMFPSTSKPSVEPGQLSNNVNRFPPFMLFSAVTASIGAGLITTLTPNTPLSHWCGYLALFGIGQGVGWQQPLLLAQVFLQDADVPTGTALMSGSKVLGGAILIPVSACVFHAYLERSLLELLPDINPSIIIRAGAAKLRDVVVEIARGDSARVTELLGLVEESYNRACRRVFIGALVVSSLAVIASAGVEWKELSLKEKKDVEKGQGVRLPKLWRGTTKSRDG</sequence>
<dbReference type="EMBL" id="GL573348">
    <property type="protein sequence ID" value="ELR04444.1"/>
    <property type="molecule type" value="Genomic_DNA"/>
</dbReference>
<evidence type="ECO:0000256" key="4">
    <source>
        <dbReference type="ARBA" id="ARBA00023136"/>
    </source>
</evidence>
<feature type="transmembrane region" description="Helical" evidence="6">
    <location>
        <begin position="297"/>
        <end position="318"/>
    </location>
</feature>
<feature type="transmembrane region" description="Helical" evidence="6">
    <location>
        <begin position="258"/>
        <end position="277"/>
    </location>
</feature>
<evidence type="ECO:0000313" key="8">
    <source>
        <dbReference type="Proteomes" id="UP000011064"/>
    </source>
</evidence>
<dbReference type="OrthoDB" id="10021397at2759"/>
<dbReference type="Pfam" id="PF07690">
    <property type="entry name" value="MFS_1"/>
    <property type="match status" value="1"/>
</dbReference>
<dbReference type="PANTHER" id="PTHR23501">
    <property type="entry name" value="MAJOR FACILITATOR SUPERFAMILY"/>
    <property type="match status" value="1"/>
</dbReference>
<organism evidence="7 8">
    <name type="scientific">Pseudogymnoascus destructans (strain ATCC MYA-4855 / 20631-21)</name>
    <name type="common">Bat white-nose syndrome fungus</name>
    <name type="synonym">Geomyces destructans</name>
    <dbReference type="NCBI Taxonomy" id="658429"/>
    <lineage>
        <taxon>Eukaryota</taxon>
        <taxon>Fungi</taxon>
        <taxon>Dikarya</taxon>
        <taxon>Ascomycota</taxon>
        <taxon>Pezizomycotina</taxon>
        <taxon>Leotiomycetes</taxon>
        <taxon>Thelebolales</taxon>
        <taxon>Thelebolaceae</taxon>
        <taxon>Pseudogymnoascus</taxon>
    </lineage>
</organism>
<evidence type="ECO:0000256" key="2">
    <source>
        <dbReference type="ARBA" id="ARBA00022692"/>
    </source>
</evidence>
<keyword evidence="4 6" id="KW-0472">Membrane</keyword>
<name>L8FV81_PSED2</name>
<dbReference type="PANTHER" id="PTHR23501:SF198">
    <property type="entry name" value="AZOLE RESISTANCE PROTEIN 1-RELATED"/>
    <property type="match status" value="1"/>
</dbReference>
<dbReference type="HOGENOM" id="CLU_000960_22_1_1"/>
<dbReference type="InParanoid" id="L8FV81"/>
<evidence type="ECO:0000256" key="1">
    <source>
        <dbReference type="ARBA" id="ARBA00004141"/>
    </source>
</evidence>
<dbReference type="GO" id="GO:0005886">
    <property type="term" value="C:plasma membrane"/>
    <property type="evidence" value="ECO:0007669"/>
    <property type="project" value="TreeGrafter"/>
</dbReference>
<proteinExistence type="predicted"/>
<reference evidence="8" key="1">
    <citation type="submission" date="2010-09" db="EMBL/GenBank/DDBJ databases">
        <title>The genome sequence of Geomyces destructans 20631-21.</title>
        <authorList>
            <consortium name="The Broad Institute Genome Sequencing Platform"/>
            <person name="Cuomo C.A."/>
            <person name="Blehert D.S."/>
            <person name="Lorch J.M."/>
            <person name="Young S.K."/>
            <person name="Zeng Q."/>
            <person name="Gargeya S."/>
            <person name="Fitzgerald M."/>
            <person name="Haas B."/>
            <person name="Abouelleil A."/>
            <person name="Alvarado L."/>
            <person name="Arachchi H.M."/>
            <person name="Berlin A."/>
            <person name="Brown A."/>
            <person name="Chapman S.B."/>
            <person name="Chen Z."/>
            <person name="Dunbar C."/>
            <person name="Freedman E."/>
            <person name="Gearin G."/>
            <person name="Gellesch M."/>
            <person name="Goldberg J."/>
            <person name="Griggs A."/>
            <person name="Gujja S."/>
            <person name="Heiman D."/>
            <person name="Howarth C."/>
            <person name="Larson L."/>
            <person name="Lui A."/>
            <person name="MacDonald P.J.P."/>
            <person name="Montmayeur A."/>
            <person name="Murphy C."/>
            <person name="Neiman D."/>
            <person name="Pearson M."/>
            <person name="Priest M."/>
            <person name="Roberts A."/>
            <person name="Saif S."/>
            <person name="Shea T."/>
            <person name="Shenoy N."/>
            <person name="Sisk P."/>
            <person name="Stolte C."/>
            <person name="Sykes S."/>
            <person name="Wortman J."/>
            <person name="Nusbaum C."/>
            <person name="Birren B."/>
        </authorList>
    </citation>
    <scope>NUCLEOTIDE SEQUENCE [LARGE SCALE GENOMIC DNA]</scope>
    <source>
        <strain evidence="8">ATCC MYA-4855 / 20631-21</strain>
    </source>
</reference>
<dbReference type="Proteomes" id="UP000011064">
    <property type="component" value="Unassembled WGS sequence"/>
</dbReference>
<feature type="transmembrane region" description="Helical" evidence="6">
    <location>
        <begin position="411"/>
        <end position="429"/>
    </location>
</feature>
<dbReference type="SUPFAM" id="SSF103473">
    <property type="entry name" value="MFS general substrate transporter"/>
    <property type="match status" value="2"/>
</dbReference>
<evidence type="ECO:0000256" key="3">
    <source>
        <dbReference type="ARBA" id="ARBA00022989"/>
    </source>
</evidence>
<gene>
    <name evidence="7" type="ORF">GMDG_06757</name>
</gene>
<dbReference type="VEuPathDB" id="FungiDB:GMDG_06757"/>
<keyword evidence="3 6" id="KW-1133">Transmembrane helix</keyword>
<feature type="transmembrane region" description="Helical" evidence="6">
    <location>
        <begin position="338"/>
        <end position="359"/>
    </location>
</feature>
<dbReference type="InterPro" id="IPR036259">
    <property type="entry name" value="MFS_trans_sf"/>
</dbReference>
<dbReference type="Gene3D" id="1.20.1250.20">
    <property type="entry name" value="MFS general substrate transporter like domains"/>
    <property type="match status" value="1"/>
</dbReference>
<dbReference type="InterPro" id="IPR011701">
    <property type="entry name" value="MFS"/>
</dbReference>
<dbReference type="GO" id="GO:0022857">
    <property type="term" value="F:transmembrane transporter activity"/>
    <property type="evidence" value="ECO:0007669"/>
    <property type="project" value="InterPro"/>
</dbReference>
<evidence type="ECO:0000313" key="7">
    <source>
        <dbReference type="EMBL" id="ELR04444.1"/>
    </source>
</evidence>
<feature type="transmembrane region" description="Helical" evidence="6">
    <location>
        <begin position="371"/>
        <end position="391"/>
    </location>
</feature>
<evidence type="ECO:0000256" key="5">
    <source>
        <dbReference type="SAM" id="MobiDB-lite"/>
    </source>
</evidence>
<keyword evidence="2 6" id="KW-0812">Transmembrane</keyword>
<comment type="subcellular location">
    <subcellularLocation>
        <location evidence="1">Membrane</location>
        <topology evidence="1">Multi-pass membrane protein</topology>
    </subcellularLocation>
</comment>
<feature type="transmembrane region" description="Helical" evidence="6">
    <location>
        <begin position="486"/>
        <end position="504"/>
    </location>
</feature>
<evidence type="ECO:0000256" key="6">
    <source>
        <dbReference type="SAM" id="Phobius"/>
    </source>
</evidence>
<feature type="compositionally biased region" description="Polar residues" evidence="5">
    <location>
        <begin position="133"/>
        <end position="146"/>
    </location>
</feature>
<keyword evidence="8" id="KW-1185">Reference proteome</keyword>
<feature type="transmembrane region" description="Helical" evidence="6">
    <location>
        <begin position="168"/>
        <end position="194"/>
    </location>
</feature>
<evidence type="ECO:0008006" key="9">
    <source>
        <dbReference type="Google" id="ProtNLM"/>
    </source>
</evidence>
<protein>
    <recommendedName>
        <fullName evidence="9">Major facilitator superfamily (MFS) profile domain-containing protein</fullName>
    </recommendedName>
</protein>
<accession>L8FV81</accession>